<feature type="region of interest" description="Disordered" evidence="1">
    <location>
        <begin position="243"/>
        <end position="271"/>
    </location>
</feature>
<name>A0ABR2JWF5_9EUKA</name>
<feature type="compositionally biased region" description="Polar residues" evidence="1">
    <location>
        <begin position="519"/>
        <end position="529"/>
    </location>
</feature>
<feature type="compositionally biased region" description="Polar residues" evidence="1">
    <location>
        <begin position="568"/>
        <end position="582"/>
    </location>
</feature>
<keyword evidence="3" id="KW-1185">Reference proteome</keyword>
<feature type="compositionally biased region" description="Polar residues" evidence="1">
    <location>
        <begin position="538"/>
        <end position="557"/>
    </location>
</feature>
<comment type="caution">
    <text evidence="2">The sequence shown here is derived from an EMBL/GenBank/DDBJ whole genome shotgun (WGS) entry which is preliminary data.</text>
</comment>
<evidence type="ECO:0000256" key="1">
    <source>
        <dbReference type="SAM" id="MobiDB-lite"/>
    </source>
</evidence>
<organism evidence="2 3">
    <name type="scientific">Tritrichomonas musculus</name>
    <dbReference type="NCBI Taxonomy" id="1915356"/>
    <lineage>
        <taxon>Eukaryota</taxon>
        <taxon>Metamonada</taxon>
        <taxon>Parabasalia</taxon>
        <taxon>Tritrichomonadida</taxon>
        <taxon>Tritrichomonadidae</taxon>
        <taxon>Tritrichomonas</taxon>
    </lineage>
</organism>
<dbReference type="Proteomes" id="UP001470230">
    <property type="component" value="Unassembled WGS sequence"/>
</dbReference>
<sequence length="582" mass="67733">MSRHSSRTLLPSDIIIPNEFRDFNILPDDMRNEIASFLFSDDKCPLESSIKKQIKPKSKVIMEFQNSFEKFRSLYQTKATYFLKIPNFTLLYAAMCLGLPLENFRHIPVNFIQKFLGSVNPKLVSEDILDVIIPFTIYRIPNEKDKAFVEPYILFLAEHFSPSIFMRHLLNCLEIYIKKNKINAFQIDTVALLYDRFNFEISESRLIEKTILRPLENVKDNIRLGLSCDELRKKIQAKVPDRSLYSNNNSSSSLDLYTDQRSPRGSPHSRSITNMETLNILLDDIEKGQYGSPTAILLQIKNELDNCNEFPHRSPETLLSLALRSYSFQSSIEAKNSILELIYQLNTICDPFLLLKIYLQIPISPQFQGISSEFVDKCYRDFIERRKQELNKTPSYPESLFDVFQDDDNLNGNVKDVRNPNYDDIDTRLDLEFRRLLDWDSAYDAVCALWELFGRYKNDEIRDLLIRKFDELDYAPKSFLVQGLRELEDQTPRTEDSEMTIRQLEDYFKYNLKPENPMNINFASRSTSPRVGPKPYSIDNQKMTPTASEPRINQSPKDPSALRKKRITSNGASLRTGNKSNH</sequence>
<accession>A0ABR2JWF5</accession>
<feature type="compositionally biased region" description="Low complexity" evidence="1">
    <location>
        <begin position="243"/>
        <end position="257"/>
    </location>
</feature>
<gene>
    <name evidence="2" type="ORF">M9Y10_044825</name>
</gene>
<feature type="region of interest" description="Disordered" evidence="1">
    <location>
        <begin position="519"/>
        <end position="582"/>
    </location>
</feature>
<proteinExistence type="predicted"/>
<evidence type="ECO:0000313" key="3">
    <source>
        <dbReference type="Proteomes" id="UP001470230"/>
    </source>
</evidence>
<reference evidence="2 3" key="1">
    <citation type="submission" date="2024-04" db="EMBL/GenBank/DDBJ databases">
        <title>Tritrichomonas musculus Genome.</title>
        <authorList>
            <person name="Alves-Ferreira E."/>
            <person name="Grigg M."/>
            <person name="Lorenzi H."/>
            <person name="Galac M."/>
        </authorList>
    </citation>
    <scope>NUCLEOTIDE SEQUENCE [LARGE SCALE GENOMIC DNA]</scope>
    <source>
        <strain evidence="2 3">EAF2021</strain>
    </source>
</reference>
<evidence type="ECO:0000313" key="2">
    <source>
        <dbReference type="EMBL" id="KAK8882185.1"/>
    </source>
</evidence>
<protein>
    <submittedName>
        <fullName evidence="2">Uncharacterized protein</fullName>
    </submittedName>
</protein>
<dbReference type="EMBL" id="JAPFFF010000009">
    <property type="protein sequence ID" value="KAK8882185.1"/>
    <property type="molecule type" value="Genomic_DNA"/>
</dbReference>